<name>A0ABP0HWK3_9DINO</name>
<protein>
    <submittedName>
        <fullName evidence="1">Uncharacterized protein</fullName>
    </submittedName>
</protein>
<dbReference type="Proteomes" id="UP001642484">
    <property type="component" value="Unassembled WGS sequence"/>
</dbReference>
<reference evidence="1 2" key="1">
    <citation type="submission" date="2024-02" db="EMBL/GenBank/DDBJ databases">
        <authorList>
            <person name="Chen Y."/>
            <person name="Shah S."/>
            <person name="Dougan E. K."/>
            <person name="Thang M."/>
            <person name="Chan C."/>
        </authorList>
    </citation>
    <scope>NUCLEOTIDE SEQUENCE [LARGE SCALE GENOMIC DNA]</scope>
</reference>
<evidence type="ECO:0000313" key="1">
    <source>
        <dbReference type="EMBL" id="CAK8993996.1"/>
    </source>
</evidence>
<evidence type="ECO:0000313" key="2">
    <source>
        <dbReference type="Proteomes" id="UP001642484"/>
    </source>
</evidence>
<accession>A0ABP0HWK3</accession>
<comment type="caution">
    <text evidence="1">The sequence shown here is derived from an EMBL/GenBank/DDBJ whole genome shotgun (WGS) entry which is preliminary data.</text>
</comment>
<sequence length="586" mass="65860">MSDVIAKRRIFSEARQKLKNIRAAVAAVSSPEDRKKQNARAKAQQNWDFLKHACSAIVSCSKETIAARRAVTVFMEQYSTRSITLEERQYEVSRLQTLLEALNKMSLNKMALNKMMPTEEDLRDLPARESETTMQQHSVIQEVNEVACKLQAGCLSESIPDVEAMMMKLHKLQTEFKTLEDQGTALQAMEDALDGVKAILKIAKAERDASPRNKASLQAKRQETWKAVLADLKPVPEDEHAPKEEELMEPGQLDKTSQTGSFADDLSDLSKSGMLMRQLLQVEEAEDKGLPVMVDNSTFEVPYSERWAEELAKMMAGKDQTLYFVQTNGRQGSPVPFVAGGQPGELPFSPTRDDFPLVVSKKAEAPAPWSASSTATSRSIVSKLTSRSSEFSDSDISWAPMESIGHERRPSEATSARQASRQASRQAVTQHWPPELPELPEMPRHAASPEPEPAMERRVPRAPLVRREKKRCPLWPAKRLERRSIASIHMHRAGGRSLEAVLSWRERHGLREDHTLPRLTDLWSQYAKILPVDAQKPCICVNCLQSTATFDASPDQSTFSSQHARLRSRCAAKRWNLSWQMPSEVL</sequence>
<proteinExistence type="predicted"/>
<dbReference type="EMBL" id="CAXAMN010001359">
    <property type="protein sequence ID" value="CAK8993996.1"/>
    <property type="molecule type" value="Genomic_DNA"/>
</dbReference>
<organism evidence="1 2">
    <name type="scientific">Durusdinium trenchii</name>
    <dbReference type="NCBI Taxonomy" id="1381693"/>
    <lineage>
        <taxon>Eukaryota</taxon>
        <taxon>Sar</taxon>
        <taxon>Alveolata</taxon>
        <taxon>Dinophyceae</taxon>
        <taxon>Suessiales</taxon>
        <taxon>Symbiodiniaceae</taxon>
        <taxon>Durusdinium</taxon>
    </lineage>
</organism>
<gene>
    <name evidence="1" type="ORF">CCMP2556_LOCUS3463</name>
</gene>
<keyword evidence="2" id="KW-1185">Reference proteome</keyword>